<evidence type="ECO:0000313" key="1">
    <source>
        <dbReference type="EMBL" id="KYM91852.1"/>
    </source>
</evidence>
<protein>
    <submittedName>
        <fullName evidence="1">Uncharacterized protein</fullName>
    </submittedName>
</protein>
<proteinExistence type="predicted"/>
<accession>A0A195BTX0</accession>
<dbReference type="EMBL" id="KQ976405">
    <property type="protein sequence ID" value="KYM91852.1"/>
    <property type="molecule type" value="Genomic_DNA"/>
</dbReference>
<keyword evidence="2" id="KW-1185">Reference proteome</keyword>
<reference evidence="1 2" key="1">
    <citation type="submission" date="2015-09" db="EMBL/GenBank/DDBJ databases">
        <title>Atta colombica WGS genome.</title>
        <authorList>
            <person name="Nygaard S."/>
            <person name="Hu H."/>
            <person name="Boomsma J."/>
            <person name="Zhang G."/>
        </authorList>
    </citation>
    <scope>NUCLEOTIDE SEQUENCE [LARGE SCALE GENOMIC DNA]</scope>
    <source>
        <strain evidence="1">Treedump-2</strain>
        <tissue evidence="1">Whole body</tissue>
    </source>
</reference>
<sequence length="189" mass="20921">MESLALLNSAIRDCNLFTNYRHLRVNRTGKHCNNFASSRILRWFNNNSLLKASANCSRFTFSLNSFSLCSSVRISSFIDDLLIIGSFNLPITSSIVIGSISITLASLKPSSFSSSYESFSRSSLAIGASATGRFRMLVETGMLERVLTFTNSILTVTLHVIATVDILTTKSFCEGLALQHRLQMRAEVF</sequence>
<name>A0A195BTX0_9HYME</name>
<evidence type="ECO:0000313" key="2">
    <source>
        <dbReference type="Proteomes" id="UP000078540"/>
    </source>
</evidence>
<gene>
    <name evidence="1" type="ORF">ALC53_01354</name>
</gene>
<organism evidence="1 2">
    <name type="scientific">Atta colombica</name>
    <dbReference type="NCBI Taxonomy" id="520822"/>
    <lineage>
        <taxon>Eukaryota</taxon>
        <taxon>Metazoa</taxon>
        <taxon>Ecdysozoa</taxon>
        <taxon>Arthropoda</taxon>
        <taxon>Hexapoda</taxon>
        <taxon>Insecta</taxon>
        <taxon>Pterygota</taxon>
        <taxon>Neoptera</taxon>
        <taxon>Endopterygota</taxon>
        <taxon>Hymenoptera</taxon>
        <taxon>Apocrita</taxon>
        <taxon>Aculeata</taxon>
        <taxon>Formicoidea</taxon>
        <taxon>Formicidae</taxon>
        <taxon>Myrmicinae</taxon>
        <taxon>Atta</taxon>
    </lineage>
</organism>
<dbReference type="Proteomes" id="UP000078540">
    <property type="component" value="Unassembled WGS sequence"/>
</dbReference>
<dbReference type="AlphaFoldDB" id="A0A195BTX0"/>